<comment type="similarity">
    <text evidence="1 2">Belongs to the UPF0235 family.</text>
</comment>
<protein>
    <recommendedName>
        <fullName evidence="2">UPF0235 protein LI82_03560</fullName>
    </recommendedName>
</protein>
<evidence type="ECO:0000256" key="2">
    <source>
        <dbReference type="HAMAP-Rule" id="MF_00634"/>
    </source>
</evidence>
<dbReference type="Pfam" id="PF02594">
    <property type="entry name" value="DUF167"/>
    <property type="match status" value="1"/>
</dbReference>
<dbReference type="EMBL" id="JRHO01000009">
    <property type="protein sequence ID" value="KGK99119.1"/>
    <property type="molecule type" value="Genomic_DNA"/>
</dbReference>
<dbReference type="SMART" id="SM01152">
    <property type="entry name" value="DUF167"/>
    <property type="match status" value="1"/>
</dbReference>
<evidence type="ECO:0000256" key="1">
    <source>
        <dbReference type="ARBA" id="ARBA00010364"/>
    </source>
</evidence>
<evidence type="ECO:0000313" key="3">
    <source>
        <dbReference type="EMBL" id="KGK99119.1"/>
    </source>
</evidence>
<dbReference type="AlphaFoldDB" id="A0A099T2Q3"/>
<keyword evidence="4" id="KW-1185">Reference proteome</keyword>
<dbReference type="GO" id="GO:0005737">
    <property type="term" value="C:cytoplasm"/>
    <property type="evidence" value="ECO:0007669"/>
    <property type="project" value="TreeGrafter"/>
</dbReference>
<dbReference type="OrthoDB" id="53248at2157"/>
<dbReference type="NCBIfam" id="TIGR00251">
    <property type="entry name" value="DUF167 family protein"/>
    <property type="match status" value="1"/>
</dbReference>
<dbReference type="HAMAP" id="MF_00634">
    <property type="entry name" value="UPF0235"/>
    <property type="match status" value="1"/>
</dbReference>
<dbReference type="Gene3D" id="3.30.1200.10">
    <property type="entry name" value="YggU-like"/>
    <property type="match status" value="1"/>
</dbReference>
<sequence length="107" mass="11823">MSFENSLKDKGDSITIDLEVTPGAKKSCFPGGYNQWRERIEIKLTAAAQKGKANNELIETLADFFNINTSSISIRSGARSTKKTIEITDLDYSKAAGLLRECFENIS</sequence>
<dbReference type="PANTHER" id="PTHR13420">
    <property type="entry name" value="UPF0235 PROTEIN C15ORF40"/>
    <property type="match status" value="1"/>
</dbReference>
<name>A0A099T2Q3_METMT</name>
<dbReference type="Proteomes" id="UP000029859">
    <property type="component" value="Unassembled WGS sequence"/>
</dbReference>
<accession>A0A099T2Q3</accession>
<reference evidence="3 4" key="1">
    <citation type="submission" date="2014-09" db="EMBL/GenBank/DDBJ databases">
        <title>Draft genome sequence of an obligately methylotrophic methanogen, Methanococcoides methylutens, isolated from marine sediment.</title>
        <authorList>
            <person name="Guan Y."/>
            <person name="Ngugi D.K."/>
            <person name="Blom J."/>
            <person name="Ali S."/>
            <person name="Ferry J.G."/>
            <person name="Stingl U."/>
        </authorList>
    </citation>
    <scope>NUCLEOTIDE SEQUENCE [LARGE SCALE GENOMIC DNA]</scope>
    <source>
        <strain evidence="3 4">DSM 2657</strain>
    </source>
</reference>
<dbReference type="InterPro" id="IPR036591">
    <property type="entry name" value="YggU-like_sf"/>
</dbReference>
<gene>
    <name evidence="3" type="ORF">LI82_03560</name>
</gene>
<dbReference type="InterPro" id="IPR003746">
    <property type="entry name" value="DUF167"/>
</dbReference>
<organism evidence="3 4">
    <name type="scientific">Methanococcoides methylutens</name>
    <dbReference type="NCBI Taxonomy" id="2226"/>
    <lineage>
        <taxon>Archaea</taxon>
        <taxon>Methanobacteriati</taxon>
        <taxon>Methanobacteriota</taxon>
        <taxon>Stenosarchaea group</taxon>
        <taxon>Methanomicrobia</taxon>
        <taxon>Methanosarcinales</taxon>
        <taxon>Methanosarcinaceae</taxon>
        <taxon>Methanococcoides</taxon>
    </lineage>
</organism>
<dbReference type="SUPFAM" id="SSF69786">
    <property type="entry name" value="YggU-like"/>
    <property type="match status" value="1"/>
</dbReference>
<evidence type="ECO:0000313" key="4">
    <source>
        <dbReference type="Proteomes" id="UP000029859"/>
    </source>
</evidence>
<proteinExistence type="inferred from homology"/>
<comment type="caution">
    <text evidence="3">The sequence shown here is derived from an EMBL/GenBank/DDBJ whole genome shotgun (WGS) entry which is preliminary data.</text>
</comment>
<dbReference type="PANTHER" id="PTHR13420:SF7">
    <property type="entry name" value="UPF0235 PROTEIN C15ORF40"/>
    <property type="match status" value="1"/>
</dbReference>
<dbReference type="RefSeq" id="WP_048193536.1">
    <property type="nucleotide sequence ID" value="NZ_CAAGSM010000002.1"/>
</dbReference>